<dbReference type="PANTHER" id="PTHR47926">
    <property type="entry name" value="PENTATRICOPEPTIDE REPEAT-CONTAINING PROTEIN"/>
    <property type="match status" value="1"/>
</dbReference>
<dbReference type="Pfam" id="PF13041">
    <property type="entry name" value="PPR_2"/>
    <property type="match status" value="1"/>
</dbReference>
<dbReference type="InterPro" id="IPR011990">
    <property type="entry name" value="TPR-like_helical_dom_sf"/>
</dbReference>
<feature type="repeat" description="PPR" evidence="3">
    <location>
        <begin position="426"/>
        <end position="460"/>
    </location>
</feature>
<feature type="repeat" description="PPR" evidence="3">
    <location>
        <begin position="461"/>
        <end position="495"/>
    </location>
</feature>
<dbReference type="EnsemblPlants" id="HORVU.MOREX.r3.7HG0736970.1">
    <property type="protein sequence ID" value="HORVU.MOREX.r3.7HG0736970.1"/>
    <property type="gene ID" value="HORVU.MOREX.r3.7HG0736970"/>
</dbReference>
<dbReference type="PANTHER" id="PTHR47926:SF438">
    <property type="entry name" value="PENTATRICOPEPTIDE REPEAT-CONTAINING PROTEIN"/>
    <property type="match status" value="1"/>
</dbReference>
<proteinExistence type="predicted"/>
<evidence type="ECO:0000256" key="1">
    <source>
        <dbReference type="ARBA" id="ARBA00022737"/>
    </source>
</evidence>
<keyword evidence="5" id="KW-1185">Reference proteome</keyword>
<dbReference type="AlphaFoldDB" id="A0A8I6YMS0"/>
<dbReference type="InterPro" id="IPR002885">
    <property type="entry name" value="PPR_rpt"/>
</dbReference>
<evidence type="ECO:0008006" key="6">
    <source>
        <dbReference type="Google" id="ProtNLM"/>
    </source>
</evidence>
<keyword evidence="1" id="KW-0677">Repeat</keyword>
<reference evidence="4" key="3">
    <citation type="submission" date="2022-01" db="UniProtKB">
        <authorList>
            <consortium name="EnsemblPlants"/>
        </authorList>
    </citation>
    <scope>IDENTIFICATION</scope>
    <source>
        <strain evidence="4">subsp. vulgare</strain>
    </source>
</reference>
<protein>
    <recommendedName>
        <fullName evidence="6">Pentatricopeptide repeat-containing protein</fullName>
    </recommendedName>
</protein>
<reference evidence="4" key="2">
    <citation type="submission" date="2020-10" db="EMBL/GenBank/DDBJ databases">
        <authorList>
            <person name="Scholz U."/>
            <person name="Mascher M."/>
            <person name="Fiebig A."/>
        </authorList>
    </citation>
    <scope>NUCLEOTIDE SEQUENCE [LARGE SCALE GENOMIC DNA]</scope>
    <source>
        <strain evidence="4">cv. Morex</strain>
    </source>
</reference>
<dbReference type="SMR" id="A0A8I6YMS0"/>
<dbReference type="Proteomes" id="UP000011116">
    <property type="component" value="Chromosome 7H"/>
</dbReference>
<dbReference type="Pfam" id="PF01535">
    <property type="entry name" value="PPR"/>
    <property type="match status" value="3"/>
</dbReference>
<dbReference type="GO" id="GO:0009451">
    <property type="term" value="P:RNA modification"/>
    <property type="evidence" value="ECO:0000318"/>
    <property type="project" value="GO_Central"/>
</dbReference>
<dbReference type="PROSITE" id="PS51375">
    <property type="entry name" value="PPR"/>
    <property type="match status" value="3"/>
</dbReference>
<evidence type="ECO:0000256" key="2">
    <source>
        <dbReference type="ARBA" id="ARBA00022946"/>
    </source>
</evidence>
<reference evidence="5" key="1">
    <citation type="journal article" date="2012" name="Nature">
        <title>A physical, genetic and functional sequence assembly of the barley genome.</title>
        <authorList>
            <consortium name="The International Barley Genome Sequencing Consortium"/>
            <person name="Mayer K.F."/>
            <person name="Waugh R."/>
            <person name="Brown J.W."/>
            <person name="Schulman A."/>
            <person name="Langridge P."/>
            <person name="Platzer M."/>
            <person name="Fincher G.B."/>
            <person name="Muehlbauer G.J."/>
            <person name="Sato K."/>
            <person name="Close T.J."/>
            <person name="Wise R.P."/>
            <person name="Stein N."/>
        </authorList>
    </citation>
    <scope>NUCLEOTIDE SEQUENCE [LARGE SCALE GENOMIC DNA]</scope>
    <source>
        <strain evidence="5">cv. Morex</strain>
    </source>
</reference>
<dbReference type="FunFam" id="1.25.40.10:FF:000378">
    <property type="entry name" value="Pentatricopeptide repeat-containing protein mitochondrial"/>
    <property type="match status" value="1"/>
</dbReference>
<organism evidence="4 5">
    <name type="scientific">Hordeum vulgare subsp. vulgare</name>
    <name type="common">Domesticated barley</name>
    <dbReference type="NCBI Taxonomy" id="112509"/>
    <lineage>
        <taxon>Eukaryota</taxon>
        <taxon>Viridiplantae</taxon>
        <taxon>Streptophyta</taxon>
        <taxon>Embryophyta</taxon>
        <taxon>Tracheophyta</taxon>
        <taxon>Spermatophyta</taxon>
        <taxon>Magnoliopsida</taxon>
        <taxon>Liliopsida</taxon>
        <taxon>Poales</taxon>
        <taxon>Poaceae</taxon>
        <taxon>BOP clade</taxon>
        <taxon>Pooideae</taxon>
        <taxon>Triticodae</taxon>
        <taxon>Triticeae</taxon>
        <taxon>Hordeinae</taxon>
        <taxon>Hordeum</taxon>
    </lineage>
</organism>
<dbReference type="InterPro" id="IPR046848">
    <property type="entry name" value="E_motif"/>
</dbReference>
<dbReference type="Gene3D" id="1.25.40.10">
    <property type="entry name" value="Tetratricopeptide repeat domain"/>
    <property type="match status" value="2"/>
</dbReference>
<dbReference type="FunFam" id="1.25.40.10:FF:000538">
    <property type="entry name" value="Pentatricopeptide repeat-containing protein"/>
    <property type="match status" value="1"/>
</dbReference>
<dbReference type="NCBIfam" id="TIGR00756">
    <property type="entry name" value="PPR"/>
    <property type="match status" value="3"/>
</dbReference>
<evidence type="ECO:0000313" key="4">
    <source>
        <dbReference type="EnsemblPlants" id="HORVU.MOREX.r3.7HG0736970.1"/>
    </source>
</evidence>
<sequence>MYVCVCVPIGLDFNLFLLDWYNKSASVQNRLPHYYYQLTNYASSVAVGTVGLLASKLGVQSESPGLDVRFQGCWKRRCRVWVYPFMVLGLSKRRLCTTFCACCWVCPWTTSAMHKHSHLLWYRLSSHLPSLSPIRLCVANFGTHLPPERSRKQGGCGIHDALRVLHLVPGKVYNDKEEGPSHHRLINDCMHDILGVQSESHVMRNGKVQFVSSSNNTEQILPYTVDSHDISASPSMNKLAKGNKFMLLVELHRRGISADMSIFASAMSFCAVKQFIRGGAQLHAVLVKVGYELSVLSGTSLISLYARCCQLENACQVFQNMPVKNTVSWTALISGYAQDNKVEPCLQVFQLMRQSACRPNDITFATIFSVCTNHALLALGKSVHGLELRMGFDLCVHVSNALISMYAKCGSIDEAQSIFESIPCKDLISWNSMIFGYSQHGLAEHCLSLLKEMEEEHIVPDAISFLGILSSCRHACLVEEGRRCFKSMIRLGMEPELDHYSCMVDLLGRAGLLDEAWDLIHTMSTSPNAVIWGSLLAACRMHGNIPIGIHAAEHRLKLEPGCAATHVQLANLYASIDCWSDVARVRMMMKERGLKTNTGCSWIEIGNKVYTFTAENRSKSHQVNNVLAVLDCLRSHMAYKYDLLIDGLEFDESEYFMVSSSSE</sequence>
<dbReference type="GO" id="GO:0003723">
    <property type="term" value="F:RNA binding"/>
    <property type="evidence" value="ECO:0000318"/>
    <property type="project" value="GO_Central"/>
</dbReference>
<dbReference type="InterPro" id="IPR046960">
    <property type="entry name" value="PPR_At4g14850-like_plant"/>
</dbReference>
<feature type="repeat" description="PPR" evidence="3">
    <location>
        <begin position="325"/>
        <end position="359"/>
    </location>
</feature>
<dbReference type="Pfam" id="PF20431">
    <property type="entry name" value="E_motif"/>
    <property type="match status" value="1"/>
</dbReference>
<dbReference type="Gramene" id="HORVU.MOREX.r3.7HG0736970.1">
    <property type="protein sequence ID" value="HORVU.MOREX.r3.7HG0736970.1"/>
    <property type="gene ID" value="HORVU.MOREX.r3.7HG0736970"/>
</dbReference>
<evidence type="ECO:0000313" key="5">
    <source>
        <dbReference type="Proteomes" id="UP000011116"/>
    </source>
</evidence>
<accession>A0A8I6YMS0</accession>
<name>A0A8I6YMS0_HORVV</name>
<dbReference type="Gramene" id="HORVU.MOREX.r2.7HG0611340.1">
    <property type="protein sequence ID" value="HORVU.MOREX.r2.7HG0611340.1"/>
    <property type="gene ID" value="HORVU.MOREX.r2.7HG0611340"/>
</dbReference>
<keyword evidence="2" id="KW-0809">Transit peptide</keyword>
<evidence type="ECO:0000256" key="3">
    <source>
        <dbReference type="PROSITE-ProRule" id="PRU00708"/>
    </source>
</evidence>